<keyword evidence="4 5" id="KW-0833">Ubl conjugation pathway</keyword>
<comment type="caution">
    <text evidence="5">Lacks conserved residue(s) required for the propagation of feature annotation.</text>
</comment>
<dbReference type="GO" id="GO:0061630">
    <property type="term" value="F:ubiquitin protein ligase activity"/>
    <property type="evidence" value="ECO:0007669"/>
    <property type="project" value="UniProtKB-EC"/>
</dbReference>
<evidence type="ECO:0000313" key="9">
    <source>
        <dbReference type="Proteomes" id="UP001054252"/>
    </source>
</evidence>
<evidence type="ECO:0000256" key="6">
    <source>
        <dbReference type="SAM" id="MobiDB-lite"/>
    </source>
</evidence>
<organism evidence="8 9">
    <name type="scientific">Rubroshorea leprosula</name>
    <dbReference type="NCBI Taxonomy" id="152421"/>
    <lineage>
        <taxon>Eukaryota</taxon>
        <taxon>Viridiplantae</taxon>
        <taxon>Streptophyta</taxon>
        <taxon>Embryophyta</taxon>
        <taxon>Tracheophyta</taxon>
        <taxon>Spermatophyta</taxon>
        <taxon>Magnoliopsida</taxon>
        <taxon>eudicotyledons</taxon>
        <taxon>Gunneridae</taxon>
        <taxon>Pentapetalae</taxon>
        <taxon>rosids</taxon>
        <taxon>malvids</taxon>
        <taxon>Malvales</taxon>
        <taxon>Dipterocarpaceae</taxon>
        <taxon>Rubroshorea</taxon>
    </lineage>
</organism>
<evidence type="ECO:0000256" key="5">
    <source>
        <dbReference type="PROSITE-ProRule" id="PRU00104"/>
    </source>
</evidence>
<dbReference type="Pfam" id="PF00632">
    <property type="entry name" value="HECT"/>
    <property type="match status" value="1"/>
</dbReference>
<name>A0AAV5MX84_9ROSI</name>
<dbReference type="PROSITE" id="PS50237">
    <property type="entry name" value="HECT"/>
    <property type="match status" value="1"/>
</dbReference>
<feature type="compositionally biased region" description="Low complexity" evidence="6">
    <location>
        <begin position="14"/>
        <end position="26"/>
    </location>
</feature>
<dbReference type="EMBL" id="BPVZ01001551">
    <property type="protein sequence ID" value="GKV53579.1"/>
    <property type="molecule type" value="Genomic_DNA"/>
</dbReference>
<dbReference type="Gene3D" id="3.90.1750.10">
    <property type="entry name" value="Hect, E3 ligase catalytic domains"/>
    <property type="match status" value="1"/>
</dbReference>
<keyword evidence="3" id="KW-0808">Transferase</keyword>
<sequence length="240" mass="27452">ALWELLWRNPTAQPNPAESAPNSSSPKRQPVEIIRNRIVTVFSEVLTQLQDWNNRREFTPPSDFHVQMVAVDDNFISQAAIKAPVLIPFADREKIFTAQLAAVKQQHQRHGEGKHFIIRRDHFCKDACNQMSALSEEDLRGLIRVTFVNEFGAPEAGVDGGGIFRDFMDDITRAAFDLQYGLFKETDDHLLYPNPRSRITDDQHLQNFHILGTFLAKAMYEGILVDLPFANFFLSKLKQK</sequence>
<dbReference type="Proteomes" id="UP001054252">
    <property type="component" value="Unassembled WGS sequence"/>
</dbReference>
<dbReference type="PANTHER" id="PTHR45700">
    <property type="entry name" value="UBIQUITIN-PROTEIN LIGASE E3C"/>
    <property type="match status" value="1"/>
</dbReference>
<proteinExistence type="predicted"/>
<dbReference type="InterPro" id="IPR044611">
    <property type="entry name" value="E3A/B/C-like"/>
</dbReference>
<dbReference type="PANTHER" id="PTHR45700:SF6">
    <property type="entry name" value="E3 UBIQUITIN-PROTEIN LIGASE UPL6"/>
    <property type="match status" value="1"/>
</dbReference>
<dbReference type="GO" id="GO:0006511">
    <property type="term" value="P:ubiquitin-dependent protein catabolic process"/>
    <property type="evidence" value="ECO:0007669"/>
    <property type="project" value="TreeGrafter"/>
</dbReference>
<evidence type="ECO:0000256" key="2">
    <source>
        <dbReference type="ARBA" id="ARBA00012485"/>
    </source>
</evidence>
<protein>
    <recommendedName>
        <fullName evidence="2">HECT-type E3 ubiquitin transferase</fullName>
        <ecNumber evidence="2">2.3.2.26</ecNumber>
    </recommendedName>
</protein>
<comment type="catalytic activity">
    <reaction evidence="1">
        <text>S-ubiquitinyl-[E2 ubiquitin-conjugating enzyme]-L-cysteine + [acceptor protein]-L-lysine = [E2 ubiquitin-conjugating enzyme]-L-cysteine + N(6)-ubiquitinyl-[acceptor protein]-L-lysine.</text>
        <dbReference type="EC" id="2.3.2.26"/>
    </reaction>
</comment>
<evidence type="ECO:0000256" key="3">
    <source>
        <dbReference type="ARBA" id="ARBA00022679"/>
    </source>
</evidence>
<gene>
    <name evidence="8" type="ORF">SLEP1_g60098</name>
</gene>
<feature type="region of interest" description="Disordered" evidence="6">
    <location>
        <begin position="9"/>
        <end position="29"/>
    </location>
</feature>
<dbReference type="InterPro" id="IPR000569">
    <property type="entry name" value="HECT_dom"/>
</dbReference>
<feature type="domain" description="HECT" evidence="7">
    <location>
        <begin position="135"/>
        <end position="240"/>
    </location>
</feature>
<evidence type="ECO:0000256" key="4">
    <source>
        <dbReference type="ARBA" id="ARBA00022786"/>
    </source>
</evidence>
<evidence type="ECO:0000259" key="7">
    <source>
        <dbReference type="PROSITE" id="PS50237"/>
    </source>
</evidence>
<dbReference type="InterPro" id="IPR035983">
    <property type="entry name" value="Hect_E3_ubiquitin_ligase"/>
</dbReference>
<dbReference type="SUPFAM" id="SSF56204">
    <property type="entry name" value="Hect, E3 ligase catalytic domain"/>
    <property type="match status" value="1"/>
</dbReference>
<dbReference type="EC" id="2.3.2.26" evidence="2"/>
<evidence type="ECO:0000313" key="8">
    <source>
        <dbReference type="EMBL" id="GKV53579.1"/>
    </source>
</evidence>
<dbReference type="GO" id="GO:0000209">
    <property type="term" value="P:protein polyubiquitination"/>
    <property type="evidence" value="ECO:0007669"/>
    <property type="project" value="InterPro"/>
</dbReference>
<feature type="non-terminal residue" evidence="8">
    <location>
        <position position="1"/>
    </location>
</feature>
<reference evidence="8 9" key="1">
    <citation type="journal article" date="2021" name="Commun. Biol.">
        <title>The genome of Shorea leprosula (Dipterocarpaceae) highlights the ecological relevance of drought in aseasonal tropical rainforests.</title>
        <authorList>
            <person name="Ng K.K.S."/>
            <person name="Kobayashi M.J."/>
            <person name="Fawcett J.A."/>
            <person name="Hatakeyama M."/>
            <person name="Paape T."/>
            <person name="Ng C.H."/>
            <person name="Ang C.C."/>
            <person name="Tnah L.H."/>
            <person name="Lee C.T."/>
            <person name="Nishiyama T."/>
            <person name="Sese J."/>
            <person name="O'Brien M.J."/>
            <person name="Copetti D."/>
            <person name="Mohd Noor M.I."/>
            <person name="Ong R.C."/>
            <person name="Putra M."/>
            <person name="Sireger I.Z."/>
            <person name="Indrioko S."/>
            <person name="Kosugi Y."/>
            <person name="Izuno A."/>
            <person name="Isagi Y."/>
            <person name="Lee S.L."/>
            <person name="Shimizu K.K."/>
        </authorList>
    </citation>
    <scope>NUCLEOTIDE SEQUENCE [LARGE SCALE GENOMIC DNA]</scope>
    <source>
        <strain evidence="8">214</strain>
    </source>
</reference>
<evidence type="ECO:0000256" key="1">
    <source>
        <dbReference type="ARBA" id="ARBA00000885"/>
    </source>
</evidence>
<dbReference type="AlphaFoldDB" id="A0AAV5MX84"/>
<keyword evidence="9" id="KW-1185">Reference proteome</keyword>
<comment type="caution">
    <text evidence="8">The sequence shown here is derived from an EMBL/GenBank/DDBJ whole genome shotgun (WGS) entry which is preliminary data.</text>
</comment>
<accession>A0AAV5MX84</accession>